<proteinExistence type="predicted"/>
<sequence>MIKNLLSILIVIIGFTTLNAQVYVGEIKHSKSIYTNKPDELKQEDFDKIKNAKIFFVYNEDVYQSSFNLEQFKTMVKNSWDVSEYEVISESEIISKVKIGDAIVYFTTSEYRSSNMAFNADKSYENTRIEFSILKEYKVKKKETLLDTFIFADIFISIGSRTSVGMVQTSVKKENQLKLHTGKFQIENYFRFINNKIKNNESFISWGDFSTSEISDLKNNDLLISYLSIMGYTIKEYIGNGYTLEQIESHHKNKTLKKYDYSFVLKQEDEISELLYEKTKNNELAYYLVMNPSRHFKVVNIFDNKGNMVFQNYQGASWMINNKDLKNLNKAIETGSF</sequence>
<dbReference type="AlphaFoldDB" id="A0A2T1N8P3"/>
<keyword evidence="2" id="KW-1185">Reference proteome</keyword>
<gene>
    <name evidence="1" type="ORF">C7H52_07995</name>
</gene>
<dbReference type="EMBL" id="PXOQ01000009">
    <property type="protein sequence ID" value="PSG88238.1"/>
    <property type="molecule type" value="Genomic_DNA"/>
</dbReference>
<comment type="caution">
    <text evidence="1">The sequence shown here is derived from an EMBL/GenBank/DDBJ whole genome shotgun (WGS) entry which is preliminary data.</text>
</comment>
<protein>
    <submittedName>
        <fullName evidence="1">Uncharacterized protein</fullName>
    </submittedName>
</protein>
<evidence type="ECO:0000313" key="2">
    <source>
        <dbReference type="Proteomes" id="UP000238426"/>
    </source>
</evidence>
<dbReference type="RefSeq" id="WP_106463378.1">
    <property type="nucleotide sequence ID" value="NZ_PXOQ01000009.1"/>
</dbReference>
<evidence type="ECO:0000313" key="1">
    <source>
        <dbReference type="EMBL" id="PSG88238.1"/>
    </source>
</evidence>
<dbReference type="OrthoDB" id="668115at2"/>
<organism evidence="1 2">
    <name type="scientific">Aurantibacter aestuarii</name>
    <dbReference type="NCBI Taxonomy" id="1266046"/>
    <lineage>
        <taxon>Bacteria</taxon>
        <taxon>Pseudomonadati</taxon>
        <taxon>Bacteroidota</taxon>
        <taxon>Flavobacteriia</taxon>
        <taxon>Flavobacteriales</taxon>
        <taxon>Flavobacteriaceae</taxon>
        <taxon>Aurantibacter</taxon>
    </lineage>
</organism>
<dbReference type="Proteomes" id="UP000238426">
    <property type="component" value="Unassembled WGS sequence"/>
</dbReference>
<accession>A0A2T1N8P3</accession>
<name>A0A2T1N8P3_9FLAO</name>
<reference evidence="1 2" key="1">
    <citation type="submission" date="2018-03" db="EMBL/GenBank/DDBJ databases">
        <title>Mesoflavibacter sp. HG37 and Mesoflavibacter sp. HG96 sp.nov., two marine bacteria isolated from seawater of Western Pacific Ocean.</title>
        <authorList>
            <person name="Cheng H."/>
            <person name="Wu Y.-H."/>
            <person name="Guo L.-L."/>
            <person name="Xu X.-W."/>
        </authorList>
    </citation>
    <scope>NUCLEOTIDE SEQUENCE [LARGE SCALE GENOMIC DNA]</scope>
    <source>
        <strain evidence="1 2">KCTC 32269</strain>
    </source>
</reference>